<feature type="compositionally biased region" description="Basic and acidic residues" evidence="1">
    <location>
        <begin position="85"/>
        <end position="95"/>
    </location>
</feature>
<dbReference type="Proteomes" id="UP000799118">
    <property type="component" value="Unassembled WGS sequence"/>
</dbReference>
<dbReference type="AlphaFoldDB" id="A0A6A4GUQ0"/>
<reference evidence="2" key="1">
    <citation type="journal article" date="2019" name="Environ. Microbiol.">
        <title>Fungal ecological strategies reflected in gene transcription - a case study of two litter decomposers.</title>
        <authorList>
            <person name="Barbi F."/>
            <person name="Kohler A."/>
            <person name="Barry K."/>
            <person name="Baskaran P."/>
            <person name="Daum C."/>
            <person name="Fauchery L."/>
            <person name="Ihrmark K."/>
            <person name="Kuo A."/>
            <person name="LaButti K."/>
            <person name="Lipzen A."/>
            <person name="Morin E."/>
            <person name="Grigoriev I.V."/>
            <person name="Henrissat B."/>
            <person name="Lindahl B."/>
            <person name="Martin F."/>
        </authorList>
    </citation>
    <scope>NUCLEOTIDE SEQUENCE</scope>
    <source>
        <strain evidence="2">JB14</strain>
    </source>
</reference>
<evidence type="ECO:0000313" key="2">
    <source>
        <dbReference type="EMBL" id="KAE9389549.1"/>
    </source>
</evidence>
<gene>
    <name evidence="2" type="ORF">BT96DRAFT_946764</name>
</gene>
<keyword evidence="3" id="KW-1185">Reference proteome</keyword>
<feature type="compositionally biased region" description="Low complexity" evidence="1">
    <location>
        <begin position="67"/>
        <end position="77"/>
    </location>
</feature>
<accession>A0A6A4GUQ0</accession>
<dbReference type="EMBL" id="ML769691">
    <property type="protein sequence ID" value="KAE9389549.1"/>
    <property type="molecule type" value="Genomic_DNA"/>
</dbReference>
<proteinExistence type="predicted"/>
<sequence>MKSHYEGQQSMFLLNFHVRCQYIQFMAGYSQSQKADLVRTFVSVEADEDIKQINAEIESHTHDLATLPHPSELLPESPCKKRHIARSESPEESSHASKTSVDAGASWEAAFAANPGSQQEFIDGLQLDRDLDKILTHYSGSQFRPNGPAAPVSASYQEEEDDDRRFEWNRFRSWVNRGRETAIVQRICHDIETGYVNRDILRNASLAALAGGIYIQAHSMLPGNHVIASYLHTCDGFIYPNAPRDVHPAPLSNFRNIILWLASMLIKVGHIERSKDKFRIGMWVLATRGRYKGDCGLIVEDDYHELDSTAFRLLNFKLSAESVAAEPPKKKVKSSSPLSHSPVLCNWRRRFPNDLVMSFSKLDSSEILKTWMPRPSSWSFECGEEVVAVPFDGGTMASEFAREVFCELDIEDLTQRQGKILEMHPFHYRVEFVSQRERAVPYHFLRKKMRVGNTVQLLAGVRPIKEITHTLVENTVVNMIHSEPLVPQCLGCHIFPTSRENLLGRISWSLQSAIFSARGIRRWVKDVRQDEKRISGIAVLIRVPDFQYDRFTEGVVRLRLFCAAATTTDSSTTITWANSARRANRRALRIMILRKDMCQNIPWKTRKRRIPYGRRDWRAEECQQKMQQRHVFVNELLAQSDKTRQQWINDRQELLRQAGVDLIRDETTGLYYLGDSMITDALSQTPNLYINDSEKKDCWVCLRVVNGLTEAYSASGHKRPIQVQDLVEGFRSYGVTKSFKAAGLFLVCEGDHIGKLVRRASEYYGNNMEHFCDPLWTIQAVSVVKDNGKYIDTILTDYPCFHLRGASLAEVHESREQRTAVVDQVDINCFDLPFWDLLSDLLSVCNDIKLLATLARKLEHNEVCGIWFMKPLLDLELALELEPQSAIQSNKTVLPYDQSSRKKALAERTSAGKKLVYRDPEIANWVLKRMDFELEALARLPDVDCPAFEGDYSPDRKELCLWLLKHDKGGLHVIHQNTIALLRSVIDDIPEYEILKHGELFGDKLRIIAHG</sequence>
<organism evidence="2 3">
    <name type="scientific">Gymnopus androsaceus JB14</name>
    <dbReference type="NCBI Taxonomy" id="1447944"/>
    <lineage>
        <taxon>Eukaryota</taxon>
        <taxon>Fungi</taxon>
        <taxon>Dikarya</taxon>
        <taxon>Basidiomycota</taxon>
        <taxon>Agaricomycotina</taxon>
        <taxon>Agaricomycetes</taxon>
        <taxon>Agaricomycetidae</taxon>
        <taxon>Agaricales</taxon>
        <taxon>Marasmiineae</taxon>
        <taxon>Omphalotaceae</taxon>
        <taxon>Gymnopus</taxon>
    </lineage>
</organism>
<evidence type="ECO:0000256" key="1">
    <source>
        <dbReference type="SAM" id="MobiDB-lite"/>
    </source>
</evidence>
<name>A0A6A4GUQ0_9AGAR</name>
<dbReference type="OrthoDB" id="3048815at2759"/>
<feature type="region of interest" description="Disordered" evidence="1">
    <location>
        <begin position="66"/>
        <end position="100"/>
    </location>
</feature>
<evidence type="ECO:0000313" key="3">
    <source>
        <dbReference type="Proteomes" id="UP000799118"/>
    </source>
</evidence>
<protein>
    <submittedName>
        <fullName evidence="2">Uncharacterized protein</fullName>
    </submittedName>
</protein>
<feature type="region of interest" description="Disordered" evidence="1">
    <location>
        <begin position="138"/>
        <end position="159"/>
    </location>
</feature>